<evidence type="ECO:0000313" key="3">
    <source>
        <dbReference type="EMBL" id="SBV37189.1"/>
    </source>
</evidence>
<dbReference type="Pfam" id="PF07995">
    <property type="entry name" value="GSDH"/>
    <property type="match status" value="1"/>
</dbReference>
<feature type="domain" description="Glucose/Sorbosone dehydrogenase" evidence="2">
    <location>
        <begin position="47"/>
        <end position="376"/>
    </location>
</feature>
<dbReference type="PROSITE" id="PS51257">
    <property type="entry name" value="PROKAR_LIPOPROTEIN"/>
    <property type="match status" value="1"/>
</dbReference>
<feature type="chain" id="PRO_5013368673" evidence="1">
    <location>
        <begin position="24"/>
        <end position="381"/>
    </location>
</feature>
<dbReference type="InterPro" id="IPR011041">
    <property type="entry name" value="Quinoprot_gluc/sorb_DH_b-prop"/>
</dbReference>
<dbReference type="SUPFAM" id="SSF50952">
    <property type="entry name" value="Soluble quinoprotein glucose dehydrogenase"/>
    <property type="match status" value="1"/>
</dbReference>
<evidence type="ECO:0000256" key="1">
    <source>
        <dbReference type="SAM" id="SignalP"/>
    </source>
</evidence>
<accession>A0A1Y5Q4I3</accession>
<gene>
    <name evidence="3" type="ORF">STPYR_12119</name>
</gene>
<name>A0A1Y5Q4I3_9GAMM</name>
<dbReference type="InterPro" id="IPR011042">
    <property type="entry name" value="6-blade_b-propeller_TolB-like"/>
</dbReference>
<dbReference type="Gene3D" id="2.120.10.30">
    <property type="entry name" value="TolB, C-terminal domain"/>
    <property type="match status" value="1"/>
</dbReference>
<dbReference type="PANTHER" id="PTHR19328:SF75">
    <property type="entry name" value="ALDOSE SUGAR DEHYDROGENASE YLII"/>
    <property type="match status" value="1"/>
</dbReference>
<dbReference type="PANTHER" id="PTHR19328">
    <property type="entry name" value="HEDGEHOG-INTERACTING PROTEIN"/>
    <property type="match status" value="1"/>
</dbReference>
<sequence>MHRSMLLGLALGLVPALFTAACAADPAAEAALKPAQQPFTTTEVARFDEPWAMAFLPDGSLLVTEKAGTLVHFDPASGKRAEIAGVPQVAYGGQGGFGDVALHPHFTDNGLVYYSYAEEGEGGTRGAAVARAKLQLDADGGGQLVDARVIWRQTPKVSGNGHYGHRLLFGADGKLWVSSSERQKFDPAQDMKANLGKIIRLNDDGSMPADNPFAAQGSPADQVWSLGHRNILGMAFDAQGRLWADEMGPKGGDELNLIQRGGNYGYPLVSNGDHYDGRDIPDHDTRPEFVSPKVSWTPVISPSSLLIYDGALFPQWRGSAFIGGLSSQALVRVAFDGDNAREAERFDMGQRIRAVVQGPDGALWLLEDGSKARLLKLTPRP</sequence>
<protein>
    <submittedName>
        <fullName evidence="3">PQQ-dependent oxidoreductase, gdhB family</fullName>
    </submittedName>
</protein>
<dbReference type="InterPro" id="IPR012938">
    <property type="entry name" value="Glc/Sorbosone_DH"/>
</dbReference>
<reference evidence="3" key="1">
    <citation type="submission" date="2016-03" db="EMBL/GenBank/DDBJ databases">
        <authorList>
            <person name="Ploux O."/>
        </authorList>
    </citation>
    <scope>NUCLEOTIDE SEQUENCE</scope>
    <source>
        <strain evidence="3">UC10</strain>
    </source>
</reference>
<feature type="signal peptide" evidence="1">
    <location>
        <begin position="1"/>
        <end position="23"/>
    </location>
</feature>
<evidence type="ECO:0000259" key="2">
    <source>
        <dbReference type="Pfam" id="PF07995"/>
    </source>
</evidence>
<proteinExistence type="predicted"/>
<keyword evidence="1" id="KW-0732">Signal</keyword>
<dbReference type="EMBL" id="FLTS01000001">
    <property type="protein sequence ID" value="SBV37189.1"/>
    <property type="molecule type" value="Genomic_DNA"/>
</dbReference>
<dbReference type="AlphaFoldDB" id="A0A1Y5Q4I3"/>
<organism evidence="3">
    <name type="scientific">uncultured Stenotrophomonas sp</name>
    <dbReference type="NCBI Taxonomy" id="165438"/>
    <lineage>
        <taxon>Bacteria</taxon>
        <taxon>Pseudomonadati</taxon>
        <taxon>Pseudomonadota</taxon>
        <taxon>Gammaproteobacteria</taxon>
        <taxon>Lysobacterales</taxon>
        <taxon>Lysobacteraceae</taxon>
        <taxon>Stenotrophomonas</taxon>
        <taxon>environmental samples</taxon>
    </lineage>
</organism>